<feature type="domain" description="Pyrrolo-quinoline quinone repeat" evidence="1">
    <location>
        <begin position="125"/>
        <end position="373"/>
    </location>
</feature>
<dbReference type="InterPro" id="IPR002372">
    <property type="entry name" value="PQQ_rpt_dom"/>
</dbReference>
<dbReference type="PANTHER" id="PTHR34512:SF30">
    <property type="entry name" value="OUTER MEMBRANE PROTEIN ASSEMBLY FACTOR BAMB"/>
    <property type="match status" value="1"/>
</dbReference>
<dbReference type="SUPFAM" id="SSF50998">
    <property type="entry name" value="Quinoprotein alcohol dehydrogenase-like"/>
    <property type="match status" value="1"/>
</dbReference>
<protein>
    <submittedName>
        <fullName evidence="2">Outer membrane biogenesis protein BamB</fullName>
    </submittedName>
</protein>
<dbReference type="PANTHER" id="PTHR34512">
    <property type="entry name" value="CELL SURFACE PROTEIN"/>
    <property type="match status" value="1"/>
</dbReference>
<dbReference type="Proteomes" id="UP000318384">
    <property type="component" value="Chromosome"/>
</dbReference>
<accession>A0A517X133</accession>
<dbReference type="OrthoDB" id="227267at2"/>
<dbReference type="EMBL" id="CP037422">
    <property type="protein sequence ID" value="QDU11215.1"/>
    <property type="molecule type" value="Genomic_DNA"/>
</dbReference>
<dbReference type="InterPro" id="IPR015943">
    <property type="entry name" value="WD40/YVTN_repeat-like_dom_sf"/>
</dbReference>
<evidence type="ECO:0000313" key="2">
    <source>
        <dbReference type="EMBL" id="QDU11215.1"/>
    </source>
</evidence>
<proteinExistence type="predicted"/>
<dbReference type="AlphaFoldDB" id="A0A517X133"/>
<evidence type="ECO:0000313" key="3">
    <source>
        <dbReference type="Proteomes" id="UP000318384"/>
    </source>
</evidence>
<name>A0A517X133_9PLAN</name>
<reference evidence="2 3" key="1">
    <citation type="submission" date="2019-03" db="EMBL/GenBank/DDBJ databases">
        <title>Deep-cultivation of Planctomycetes and their phenomic and genomic characterization uncovers novel biology.</title>
        <authorList>
            <person name="Wiegand S."/>
            <person name="Jogler M."/>
            <person name="Boedeker C."/>
            <person name="Pinto D."/>
            <person name="Vollmers J."/>
            <person name="Rivas-Marin E."/>
            <person name="Kohn T."/>
            <person name="Peeters S.H."/>
            <person name="Heuer A."/>
            <person name="Rast P."/>
            <person name="Oberbeckmann S."/>
            <person name="Bunk B."/>
            <person name="Jeske O."/>
            <person name="Meyerdierks A."/>
            <person name="Storesund J.E."/>
            <person name="Kallscheuer N."/>
            <person name="Luecker S."/>
            <person name="Lage O.M."/>
            <person name="Pohl T."/>
            <person name="Merkel B.J."/>
            <person name="Hornburger P."/>
            <person name="Mueller R.-W."/>
            <person name="Bruemmer F."/>
            <person name="Labrenz M."/>
            <person name="Spormann A.M."/>
            <person name="Op den Camp H."/>
            <person name="Overmann J."/>
            <person name="Amann R."/>
            <person name="Jetten M.S.M."/>
            <person name="Mascher T."/>
            <person name="Medema M.H."/>
            <person name="Devos D.P."/>
            <person name="Kaster A.-K."/>
            <person name="Ovreas L."/>
            <person name="Rohde M."/>
            <person name="Galperin M.Y."/>
            <person name="Jogler C."/>
        </authorList>
    </citation>
    <scope>NUCLEOTIDE SEQUENCE [LARGE SCALE GENOMIC DNA]</scope>
    <source>
        <strain evidence="2 3">V202</strain>
    </source>
</reference>
<gene>
    <name evidence="2" type="ORF">V202x_46340</name>
</gene>
<organism evidence="2 3">
    <name type="scientific">Gimesia aquarii</name>
    <dbReference type="NCBI Taxonomy" id="2527964"/>
    <lineage>
        <taxon>Bacteria</taxon>
        <taxon>Pseudomonadati</taxon>
        <taxon>Planctomycetota</taxon>
        <taxon>Planctomycetia</taxon>
        <taxon>Planctomycetales</taxon>
        <taxon>Planctomycetaceae</taxon>
        <taxon>Gimesia</taxon>
    </lineage>
</organism>
<keyword evidence="3" id="KW-1185">Reference proteome</keyword>
<dbReference type="Gene3D" id="2.130.10.10">
    <property type="entry name" value="YVTN repeat-like/Quinoprotein amine dehydrogenase"/>
    <property type="match status" value="1"/>
</dbReference>
<evidence type="ECO:0000259" key="1">
    <source>
        <dbReference type="Pfam" id="PF13360"/>
    </source>
</evidence>
<dbReference type="InterPro" id="IPR011047">
    <property type="entry name" value="Quinoprotein_ADH-like_sf"/>
</dbReference>
<dbReference type="Pfam" id="PF13360">
    <property type="entry name" value="PQQ_2"/>
    <property type="match status" value="1"/>
</dbReference>
<sequence>MLPANHETTMRYLFTLILLVLIAKPAMSQVRKNIQSTNKEIIKYEEWPQWRGPRGDGTWNGPPIKTVWPQEGLKKLWEREIGGGYGGISVSGRRLYVMDRPAVSKEEQKKAEGVHSHRIQRKDVERVLCFDALSGQKIWSHEYPSKYNKLDYGNGPRVAPSVIDGFVYTLGTMGDVFCLSAATGDVIWKSHLVNDFGGKVPQWGYAAAPYVVGEQVILMPGGKEQGTAIIALDRQTGQERWRTLSDQAGYATPLLVQHQGHDQLIVWSPNHIHSVAPQTGQHLWSVPYKVTYGVAIASPIEKEGLIFVAGYWEGSKAIQLGRLPQEAKLKWEDRRKLRGLMSQPLYKDGYAYLLDKQFGLTCFEYQTGKKIWDDGKKMTPGNSRNPQATLVWLNQSSRVLVLNSAGDLILAELTPAGYKELTRTNLIGKTWAHPAYAENRVYARSNTKLVAYELPTDESQ</sequence>